<dbReference type="AlphaFoldDB" id="A0AAD5GFP2"/>
<sequence>PSITFYQPILSLPAYRTDQTHADNRRLNPPISCNELDENHDWETGLKRLANRNTREYSFVSAAPGTT</sequence>
<dbReference type="Proteomes" id="UP001206925">
    <property type="component" value="Unassembled WGS sequence"/>
</dbReference>
<comment type="caution">
    <text evidence="1">The sequence shown here is derived from an EMBL/GenBank/DDBJ whole genome shotgun (WGS) entry which is preliminary data.</text>
</comment>
<proteinExistence type="predicted"/>
<keyword evidence="2" id="KW-1185">Reference proteome</keyword>
<evidence type="ECO:0000313" key="1">
    <source>
        <dbReference type="EMBL" id="KAI7740712.1"/>
    </source>
</evidence>
<dbReference type="EMBL" id="JAMZMK010008361">
    <property type="protein sequence ID" value="KAI7740712.1"/>
    <property type="molecule type" value="Genomic_DNA"/>
</dbReference>
<feature type="non-terminal residue" evidence="1">
    <location>
        <position position="1"/>
    </location>
</feature>
<gene>
    <name evidence="1" type="ORF">M8C21_023523</name>
</gene>
<name>A0AAD5GFP2_AMBAR</name>
<organism evidence="1 2">
    <name type="scientific">Ambrosia artemisiifolia</name>
    <name type="common">Common ragweed</name>
    <dbReference type="NCBI Taxonomy" id="4212"/>
    <lineage>
        <taxon>Eukaryota</taxon>
        <taxon>Viridiplantae</taxon>
        <taxon>Streptophyta</taxon>
        <taxon>Embryophyta</taxon>
        <taxon>Tracheophyta</taxon>
        <taxon>Spermatophyta</taxon>
        <taxon>Magnoliopsida</taxon>
        <taxon>eudicotyledons</taxon>
        <taxon>Gunneridae</taxon>
        <taxon>Pentapetalae</taxon>
        <taxon>asterids</taxon>
        <taxon>campanulids</taxon>
        <taxon>Asterales</taxon>
        <taxon>Asteraceae</taxon>
        <taxon>Asteroideae</taxon>
        <taxon>Heliantheae alliance</taxon>
        <taxon>Heliantheae</taxon>
        <taxon>Ambrosia</taxon>
    </lineage>
</organism>
<evidence type="ECO:0000313" key="2">
    <source>
        <dbReference type="Proteomes" id="UP001206925"/>
    </source>
</evidence>
<accession>A0AAD5GFP2</accession>
<reference evidence="1" key="1">
    <citation type="submission" date="2022-06" db="EMBL/GenBank/DDBJ databases">
        <title>Uncovering the hologenomic basis of an extraordinary plant invasion.</title>
        <authorList>
            <person name="Bieker V.C."/>
            <person name="Martin M.D."/>
            <person name="Gilbert T."/>
            <person name="Hodgins K."/>
            <person name="Battlay P."/>
            <person name="Petersen B."/>
            <person name="Wilson J."/>
        </authorList>
    </citation>
    <scope>NUCLEOTIDE SEQUENCE</scope>
    <source>
        <strain evidence="1">AA19_3_7</strain>
        <tissue evidence="1">Leaf</tissue>
    </source>
</reference>
<protein>
    <submittedName>
        <fullName evidence="1">Uncharacterized protein</fullName>
    </submittedName>
</protein>